<keyword evidence="4 6" id="KW-1133">Transmembrane helix</keyword>
<evidence type="ECO:0000256" key="2">
    <source>
        <dbReference type="ARBA" id="ARBA00022475"/>
    </source>
</evidence>
<evidence type="ECO:0000313" key="8">
    <source>
        <dbReference type="Proteomes" id="UP000619761"/>
    </source>
</evidence>
<keyword evidence="7" id="KW-0282">Flagellum</keyword>
<keyword evidence="7" id="KW-0966">Cell projection</keyword>
<keyword evidence="8" id="KW-1185">Reference proteome</keyword>
<dbReference type="Pfam" id="PF01810">
    <property type="entry name" value="LysE"/>
    <property type="match status" value="1"/>
</dbReference>
<keyword evidence="2" id="KW-1003">Cell membrane</keyword>
<feature type="transmembrane region" description="Helical" evidence="6">
    <location>
        <begin position="89"/>
        <end position="109"/>
    </location>
</feature>
<evidence type="ECO:0000313" key="7">
    <source>
        <dbReference type="EMBL" id="GGY80016.1"/>
    </source>
</evidence>
<evidence type="ECO:0000256" key="1">
    <source>
        <dbReference type="ARBA" id="ARBA00004651"/>
    </source>
</evidence>
<proteinExistence type="predicted"/>
<dbReference type="PANTHER" id="PTHR30086:SF20">
    <property type="entry name" value="ARGININE EXPORTER PROTEIN ARGO-RELATED"/>
    <property type="match status" value="1"/>
</dbReference>
<feature type="transmembrane region" description="Helical" evidence="6">
    <location>
        <begin position="121"/>
        <end position="142"/>
    </location>
</feature>
<feature type="transmembrane region" description="Helical" evidence="6">
    <location>
        <begin position="48"/>
        <end position="68"/>
    </location>
</feature>
<feature type="transmembrane region" description="Helical" evidence="6">
    <location>
        <begin position="21"/>
        <end position="42"/>
    </location>
</feature>
<reference evidence="8" key="1">
    <citation type="journal article" date="2019" name="Int. J. Syst. Evol. Microbiol.">
        <title>The Global Catalogue of Microorganisms (GCM) 10K type strain sequencing project: providing services to taxonomists for standard genome sequencing and annotation.</title>
        <authorList>
            <consortium name="The Broad Institute Genomics Platform"/>
            <consortium name="The Broad Institute Genome Sequencing Center for Infectious Disease"/>
            <person name="Wu L."/>
            <person name="Ma J."/>
        </authorList>
    </citation>
    <scope>NUCLEOTIDE SEQUENCE [LARGE SCALE GENOMIC DNA]</scope>
    <source>
        <strain evidence="8">KCTC 32239</strain>
    </source>
</reference>
<protein>
    <submittedName>
        <fullName evidence="7">Flagellar biosynthesis protein FlgM</fullName>
    </submittedName>
</protein>
<sequence>MLSCMSNGGRLGLRKAFVGMMAASFGNLVLVALSALGLGFIISQNDLLFNALKWLGAAYLIFLGVQIIRTPVAIESANKVASISSIKSVWWSSFFIAVSNPKGLIYFGALFPQFINYQQPLALQFLVLTITFLITDLMWMLIYAIAGNKIMLWLKAPKHQMWFNSISGCVLIAAGVFMALSGNVR</sequence>
<dbReference type="Proteomes" id="UP000619761">
    <property type="component" value="Unassembled WGS sequence"/>
</dbReference>
<evidence type="ECO:0000256" key="3">
    <source>
        <dbReference type="ARBA" id="ARBA00022692"/>
    </source>
</evidence>
<organism evidence="7 8">
    <name type="scientific">Cellvibrio zantedeschiae</name>
    <dbReference type="NCBI Taxonomy" id="1237077"/>
    <lineage>
        <taxon>Bacteria</taxon>
        <taxon>Pseudomonadati</taxon>
        <taxon>Pseudomonadota</taxon>
        <taxon>Gammaproteobacteria</taxon>
        <taxon>Cellvibrionales</taxon>
        <taxon>Cellvibrionaceae</taxon>
        <taxon>Cellvibrio</taxon>
    </lineage>
</organism>
<keyword evidence="5 6" id="KW-0472">Membrane</keyword>
<keyword evidence="7" id="KW-0969">Cilium</keyword>
<dbReference type="EMBL" id="BMYZ01000002">
    <property type="protein sequence ID" value="GGY80016.1"/>
    <property type="molecule type" value="Genomic_DNA"/>
</dbReference>
<keyword evidence="3 6" id="KW-0812">Transmembrane</keyword>
<feature type="transmembrane region" description="Helical" evidence="6">
    <location>
        <begin position="162"/>
        <end position="180"/>
    </location>
</feature>
<evidence type="ECO:0000256" key="6">
    <source>
        <dbReference type="SAM" id="Phobius"/>
    </source>
</evidence>
<dbReference type="InterPro" id="IPR001123">
    <property type="entry name" value="LeuE-type"/>
</dbReference>
<comment type="subcellular location">
    <subcellularLocation>
        <location evidence="1">Cell membrane</location>
        <topology evidence="1">Multi-pass membrane protein</topology>
    </subcellularLocation>
</comment>
<accession>A0ABQ3B9J6</accession>
<dbReference type="PANTHER" id="PTHR30086">
    <property type="entry name" value="ARGININE EXPORTER PROTEIN ARGO"/>
    <property type="match status" value="1"/>
</dbReference>
<comment type="caution">
    <text evidence="7">The sequence shown here is derived from an EMBL/GenBank/DDBJ whole genome shotgun (WGS) entry which is preliminary data.</text>
</comment>
<evidence type="ECO:0000256" key="5">
    <source>
        <dbReference type="ARBA" id="ARBA00023136"/>
    </source>
</evidence>
<dbReference type="PIRSF" id="PIRSF006324">
    <property type="entry name" value="LeuE"/>
    <property type="match status" value="1"/>
</dbReference>
<gene>
    <name evidence="7" type="primary">rhtB</name>
    <name evidence="7" type="ORF">GCM10011613_26280</name>
</gene>
<evidence type="ECO:0000256" key="4">
    <source>
        <dbReference type="ARBA" id="ARBA00022989"/>
    </source>
</evidence>
<name>A0ABQ3B9J6_9GAMM</name>